<proteinExistence type="predicted"/>
<dbReference type="OrthoDB" id="18451at2759"/>
<feature type="compositionally biased region" description="Low complexity" evidence="1">
    <location>
        <begin position="153"/>
        <end position="168"/>
    </location>
</feature>
<keyword evidence="3" id="KW-0732">Signal</keyword>
<keyword evidence="2" id="KW-1133">Transmembrane helix</keyword>
<evidence type="ECO:0000313" key="5">
    <source>
        <dbReference type="EMBL" id="GBF94529.1"/>
    </source>
</evidence>
<evidence type="ECO:0000256" key="1">
    <source>
        <dbReference type="SAM" id="MobiDB-lite"/>
    </source>
</evidence>
<evidence type="ECO:0000256" key="2">
    <source>
        <dbReference type="SAM" id="Phobius"/>
    </source>
</evidence>
<dbReference type="Proteomes" id="UP000247498">
    <property type="component" value="Unassembled WGS sequence"/>
</dbReference>
<dbReference type="STRING" id="307507.A0A2V0P4M9"/>
<feature type="signal peptide" evidence="3">
    <location>
        <begin position="1"/>
        <end position="24"/>
    </location>
</feature>
<feature type="transmembrane region" description="Helical" evidence="2">
    <location>
        <begin position="820"/>
        <end position="841"/>
    </location>
</feature>
<keyword evidence="2" id="KW-0812">Transmembrane</keyword>
<evidence type="ECO:0000313" key="6">
    <source>
        <dbReference type="Proteomes" id="UP000247498"/>
    </source>
</evidence>
<feature type="region of interest" description="Disordered" evidence="1">
    <location>
        <begin position="153"/>
        <end position="173"/>
    </location>
</feature>
<keyword evidence="6" id="KW-1185">Reference proteome</keyword>
<dbReference type="InParanoid" id="A0A2V0P4M9"/>
<sequence length="941" mass="99405">MATRRRSRWPALLLLLGAVPAATGVGRKPVTSLESRKWEADARQQATSSARSFLEESGRSLTVPLPVDVFLVGFDGGGGYGHRVDPGALQALLASGPAARCPRALEGGGELGVCFQLNYRVMGARELGEEGPALLRRLEEHLRANLRPLWGMRVPPQARGGRPGAGAQAPPPGRVTEYAAEAAPLEALFDAFLEAAYGHGDRGNDWHSQNPIVVINPSKVRISPEGAPEDAHYRSPDFLSLWQSNQYDSAPLVVEEAGITYRYSYNGVGESTTWLSSKSYTVIDVAAGPTAFGPAVAAEGAVTARGTPALRGVYSAILSDLRDIGPTLTAREHGQVVAQHAQRALFEGRLASAVADAARAAFAPDVASDELEWAKTVLCAKQAGRPAVDRPRPTISNDPHLPVVLLTDYDLGPAHESVISQEDYQGLNLTHVERSLNSILDSRQDGLVVSAHQPLSRHKLMAAAVWKARRQRAERALTRQMGHSRPGYHAFSSSFVDGAVLAEEVARAADSLTHGIVGAAYAMSKSGRHPIEQLRHNGTRVVPVFVFSLAEAPPDLTFCNREMVYANKDMVLVLQPLKSPHGSMGKDEFFTGHFANGRRLSRDGRDATRHIIAGLAQAVAGLVPPYFRPLPPGPHPPGAPPSQDWRWSVGATPFGPYGNYSGLSLAARRAARRNVMAAHASAALRAAQGKLDELDAFVSEHFGGPWAAAGIGAGRAKARKRFLTAIAGKPHGFKTGLTEAAVDELEAAMARLSTHIETLAVDLMTHDFAPADATIADQLLPAAAALVAGLDAALSDGRAAVECCRAVHVSPFGRFVRTCILAAAGFTAFFVAAVAVAACGARRQRRSSGGLRLPTTFSALGGGFGGGGFGGGAFGGGGGGGGGGSFSSVSRPASRSDFVPPPRPTDFPGSRPVSRHDLSRPLSRTEPSPLPPASRQDSWQL</sequence>
<dbReference type="EMBL" id="BDRX01000052">
    <property type="protein sequence ID" value="GBF94529.1"/>
    <property type="molecule type" value="Genomic_DNA"/>
</dbReference>
<dbReference type="Pfam" id="PF25483">
    <property type="entry name" value="DUF7906"/>
    <property type="match status" value="1"/>
</dbReference>
<gene>
    <name evidence="5" type="ORF">Rsub_07063</name>
</gene>
<keyword evidence="2" id="KW-0472">Membrane</keyword>
<dbReference type="PANTHER" id="PTHR31515:SF0">
    <property type="entry name" value="TRANSMEMBRANE PROTEIN"/>
    <property type="match status" value="1"/>
</dbReference>
<evidence type="ECO:0000259" key="4">
    <source>
        <dbReference type="Pfam" id="PF25483"/>
    </source>
</evidence>
<feature type="compositionally biased region" description="Low complexity" evidence="1">
    <location>
        <begin position="886"/>
        <end position="896"/>
    </location>
</feature>
<feature type="domain" description="DUF7906" evidence="4">
    <location>
        <begin position="260"/>
        <end position="364"/>
    </location>
</feature>
<dbReference type="PANTHER" id="PTHR31515">
    <property type="entry name" value="TRANSMEMBRANE PROTEIN-RELATED"/>
    <property type="match status" value="1"/>
</dbReference>
<protein>
    <recommendedName>
        <fullName evidence="4">DUF7906 domain-containing protein</fullName>
    </recommendedName>
</protein>
<organism evidence="5 6">
    <name type="scientific">Raphidocelis subcapitata</name>
    <dbReference type="NCBI Taxonomy" id="307507"/>
    <lineage>
        <taxon>Eukaryota</taxon>
        <taxon>Viridiplantae</taxon>
        <taxon>Chlorophyta</taxon>
        <taxon>core chlorophytes</taxon>
        <taxon>Chlorophyceae</taxon>
        <taxon>CS clade</taxon>
        <taxon>Sphaeropleales</taxon>
        <taxon>Selenastraceae</taxon>
        <taxon>Raphidocelis</taxon>
    </lineage>
</organism>
<dbReference type="FunCoup" id="A0A2V0P4M9">
    <property type="interactions" value="529"/>
</dbReference>
<dbReference type="InterPro" id="IPR057228">
    <property type="entry name" value="DUF7906"/>
</dbReference>
<dbReference type="AlphaFoldDB" id="A0A2V0P4M9"/>
<feature type="chain" id="PRO_5016145053" description="DUF7906 domain-containing protein" evidence="3">
    <location>
        <begin position="25"/>
        <end position="941"/>
    </location>
</feature>
<feature type="region of interest" description="Disordered" evidence="1">
    <location>
        <begin position="880"/>
        <end position="941"/>
    </location>
</feature>
<comment type="caution">
    <text evidence="5">The sequence shown here is derived from an EMBL/GenBank/DDBJ whole genome shotgun (WGS) entry which is preliminary data.</text>
</comment>
<evidence type="ECO:0000256" key="3">
    <source>
        <dbReference type="SAM" id="SignalP"/>
    </source>
</evidence>
<accession>A0A2V0P4M9</accession>
<reference evidence="5 6" key="1">
    <citation type="journal article" date="2018" name="Sci. Rep.">
        <title>Raphidocelis subcapitata (=Pseudokirchneriella subcapitata) provides an insight into genome evolution and environmental adaptations in the Sphaeropleales.</title>
        <authorList>
            <person name="Suzuki S."/>
            <person name="Yamaguchi H."/>
            <person name="Nakajima N."/>
            <person name="Kawachi M."/>
        </authorList>
    </citation>
    <scope>NUCLEOTIDE SEQUENCE [LARGE SCALE GENOMIC DNA]</scope>
    <source>
        <strain evidence="5 6">NIES-35</strain>
    </source>
</reference>
<name>A0A2V0P4M9_9CHLO</name>